<organism evidence="1 2">
    <name type="scientific">Cadophora malorum</name>
    <dbReference type="NCBI Taxonomy" id="108018"/>
    <lineage>
        <taxon>Eukaryota</taxon>
        <taxon>Fungi</taxon>
        <taxon>Dikarya</taxon>
        <taxon>Ascomycota</taxon>
        <taxon>Pezizomycotina</taxon>
        <taxon>Leotiomycetes</taxon>
        <taxon>Helotiales</taxon>
        <taxon>Ploettnerulaceae</taxon>
        <taxon>Cadophora</taxon>
    </lineage>
</organism>
<reference evidence="1" key="1">
    <citation type="submission" date="2021-02" db="EMBL/GenBank/DDBJ databases">
        <title>Genome sequence Cadophora malorum strain M34.</title>
        <authorList>
            <person name="Stefanovic E."/>
            <person name="Vu D."/>
            <person name="Scully C."/>
            <person name="Dijksterhuis J."/>
            <person name="Roader J."/>
            <person name="Houbraken J."/>
        </authorList>
    </citation>
    <scope>NUCLEOTIDE SEQUENCE</scope>
    <source>
        <strain evidence="1">M34</strain>
    </source>
</reference>
<dbReference type="EMBL" id="JAFJYH010000498">
    <property type="protein sequence ID" value="KAG4411273.1"/>
    <property type="molecule type" value="Genomic_DNA"/>
</dbReference>
<protein>
    <submittedName>
        <fullName evidence="1">Uncharacterized protein</fullName>
    </submittedName>
</protein>
<accession>A0A8H7T2W0</accession>
<gene>
    <name evidence="1" type="ORF">IFR04_015599</name>
</gene>
<comment type="caution">
    <text evidence="1">The sequence shown here is derived from an EMBL/GenBank/DDBJ whole genome shotgun (WGS) entry which is preliminary data.</text>
</comment>
<dbReference type="OrthoDB" id="3558197at2759"/>
<dbReference type="Proteomes" id="UP000664132">
    <property type="component" value="Unassembled WGS sequence"/>
</dbReference>
<sequence>MSAPVSGHIPDRYKKDITSLPFKPYWRLIQGPTEPYSFIFYVVAKVADRHRPLAIVSCPGAPFDEENLRGSPLIAACHRTITIFKNKQARIAIEGELALASKFYTTDGNPPAPIELSQKTTTRMPLRHKKRWDRENISEFPFIQACLLQGVAFDPLAGLTWNAYIEPFGTVYRDTLVGWGMVVVDITDLDEIKYGIVNIASAPMKFVSSAKEVRSQIRGSTNNGFDFERGREFRVVDEERPRQVMSAAEYIAKKDEVQNEAFNMLPEHDGIGIFMAEVPLVDTTALEIIWPPEFPDDTLPAIAGLSVNSKSSLYHQAIRTLIVSTHFILHVPSQPLTQDSQYSWDTSNTSGGAS</sequence>
<keyword evidence="2" id="KW-1185">Reference proteome</keyword>
<dbReference type="AlphaFoldDB" id="A0A8H7T2W0"/>
<name>A0A8H7T2W0_9HELO</name>
<evidence type="ECO:0000313" key="1">
    <source>
        <dbReference type="EMBL" id="KAG4411273.1"/>
    </source>
</evidence>
<proteinExistence type="predicted"/>
<evidence type="ECO:0000313" key="2">
    <source>
        <dbReference type="Proteomes" id="UP000664132"/>
    </source>
</evidence>